<proteinExistence type="predicted"/>
<organism evidence="1 2">
    <name type="scientific">Biomphalaria pfeifferi</name>
    <name type="common">Bloodfluke planorb</name>
    <name type="synonym">Freshwater snail</name>
    <dbReference type="NCBI Taxonomy" id="112525"/>
    <lineage>
        <taxon>Eukaryota</taxon>
        <taxon>Metazoa</taxon>
        <taxon>Spiralia</taxon>
        <taxon>Lophotrochozoa</taxon>
        <taxon>Mollusca</taxon>
        <taxon>Gastropoda</taxon>
        <taxon>Heterobranchia</taxon>
        <taxon>Euthyneura</taxon>
        <taxon>Panpulmonata</taxon>
        <taxon>Hygrophila</taxon>
        <taxon>Lymnaeoidea</taxon>
        <taxon>Planorbidae</taxon>
        <taxon>Biomphalaria</taxon>
    </lineage>
</organism>
<gene>
    <name evidence="1" type="ORF">Bpfe_011189</name>
</gene>
<reference evidence="1" key="1">
    <citation type="journal article" date="2023" name="PLoS Negl. Trop. Dis.">
        <title>A genome sequence for Biomphalaria pfeifferi, the major vector snail for the human-infecting parasite Schistosoma mansoni.</title>
        <authorList>
            <person name="Bu L."/>
            <person name="Lu L."/>
            <person name="Laidemitt M.R."/>
            <person name="Zhang S.M."/>
            <person name="Mutuku M."/>
            <person name="Mkoji G."/>
            <person name="Steinauer M."/>
            <person name="Loker E.S."/>
        </authorList>
    </citation>
    <scope>NUCLEOTIDE SEQUENCE</scope>
    <source>
        <strain evidence="1">KasaAsao</strain>
    </source>
</reference>
<name>A0AAD8FCK1_BIOPF</name>
<dbReference type="Proteomes" id="UP001233172">
    <property type="component" value="Unassembled WGS sequence"/>
</dbReference>
<reference evidence="1" key="2">
    <citation type="submission" date="2023-04" db="EMBL/GenBank/DDBJ databases">
        <authorList>
            <person name="Bu L."/>
            <person name="Lu L."/>
            <person name="Laidemitt M.R."/>
            <person name="Zhang S.M."/>
            <person name="Mutuku M."/>
            <person name="Mkoji G."/>
            <person name="Steinauer M."/>
            <person name="Loker E.S."/>
        </authorList>
    </citation>
    <scope>NUCLEOTIDE SEQUENCE</scope>
    <source>
        <strain evidence="1">KasaAsao</strain>
        <tissue evidence="1">Whole Snail</tissue>
    </source>
</reference>
<sequence length="88" mass="10458">MAACEPAAPIRGVCRENLLKQRVQSATLLKKVVLDTISCVKRPRQRLNNSLVNWRKRKRHRRKTVRMASWETRYLRLWLPPIDIHLNC</sequence>
<evidence type="ECO:0000313" key="2">
    <source>
        <dbReference type="Proteomes" id="UP001233172"/>
    </source>
</evidence>
<protein>
    <submittedName>
        <fullName evidence="1">Uncharacterized protein</fullName>
    </submittedName>
</protein>
<dbReference type="EMBL" id="JASAOG010000042">
    <property type="protein sequence ID" value="KAK0059420.1"/>
    <property type="molecule type" value="Genomic_DNA"/>
</dbReference>
<comment type="caution">
    <text evidence="1">The sequence shown here is derived from an EMBL/GenBank/DDBJ whole genome shotgun (WGS) entry which is preliminary data.</text>
</comment>
<dbReference type="AlphaFoldDB" id="A0AAD8FCK1"/>
<keyword evidence="2" id="KW-1185">Reference proteome</keyword>
<accession>A0AAD8FCK1</accession>
<evidence type="ECO:0000313" key="1">
    <source>
        <dbReference type="EMBL" id="KAK0059420.1"/>
    </source>
</evidence>